<evidence type="ECO:0000313" key="3">
    <source>
        <dbReference type="Proteomes" id="UP001230207"/>
    </source>
</evidence>
<accession>A0ABU0BKY4</accession>
<feature type="transmembrane region" description="Helical" evidence="1">
    <location>
        <begin position="36"/>
        <end position="55"/>
    </location>
</feature>
<organism evidence="2 3">
    <name type="scientific">Pararhizobium capsulatum DSM 1112</name>
    <dbReference type="NCBI Taxonomy" id="1121113"/>
    <lineage>
        <taxon>Bacteria</taxon>
        <taxon>Pseudomonadati</taxon>
        <taxon>Pseudomonadota</taxon>
        <taxon>Alphaproteobacteria</taxon>
        <taxon>Hyphomicrobiales</taxon>
        <taxon>Rhizobiaceae</taxon>
        <taxon>Rhizobium/Agrobacterium group</taxon>
        <taxon>Pararhizobium</taxon>
    </lineage>
</organism>
<proteinExistence type="predicted"/>
<keyword evidence="1" id="KW-0472">Membrane</keyword>
<dbReference type="PIRSF" id="PIRSF032162">
    <property type="entry name" value="UCP032162_imp"/>
    <property type="match status" value="1"/>
</dbReference>
<dbReference type="InterPro" id="IPR019253">
    <property type="entry name" value="DUF2244_TM"/>
</dbReference>
<dbReference type="EMBL" id="JAUSVF010000001">
    <property type="protein sequence ID" value="MDQ0318351.1"/>
    <property type="molecule type" value="Genomic_DNA"/>
</dbReference>
<dbReference type="Pfam" id="PF10003">
    <property type="entry name" value="DUF2244"/>
    <property type="match status" value="1"/>
</dbReference>
<evidence type="ECO:0000313" key="2">
    <source>
        <dbReference type="EMBL" id="MDQ0318351.1"/>
    </source>
</evidence>
<sequence>MAAMNDGNGEIAIPEKPVFEAELTPYRSLGIKGFKVFFLIAGLMSLVHIFVFVVIGAWPVVFFFGLDYLLLFGAFWLNYRAARAREEVSVSRTDVRVRKFTPTGHMTEHNFNPFWTRFNISRHSEIGIVSMQVADRRRVTDVGMFLNRDDRESFAKAFSGALATVKRR</sequence>
<keyword evidence="1" id="KW-0812">Transmembrane</keyword>
<keyword evidence="1" id="KW-1133">Transmembrane helix</keyword>
<gene>
    <name evidence="2" type="ORF">QO002_000489</name>
</gene>
<dbReference type="InterPro" id="IPR016990">
    <property type="entry name" value="UCP032162_TM"/>
</dbReference>
<reference evidence="2 3" key="1">
    <citation type="submission" date="2023-07" db="EMBL/GenBank/DDBJ databases">
        <title>Genomic Encyclopedia of Type Strains, Phase IV (KMG-IV): sequencing the most valuable type-strain genomes for metagenomic binning, comparative biology and taxonomic classification.</title>
        <authorList>
            <person name="Goeker M."/>
        </authorList>
    </citation>
    <scope>NUCLEOTIDE SEQUENCE [LARGE SCALE GENOMIC DNA]</scope>
    <source>
        <strain evidence="2 3">DSM 1112</strain>
    </source>
</reference>
<name>A0ABU0BKY4_9HYPH</name>
<dbReference type="Proteomes" id="UP001230207">
    <property type="component" value="Unassembled WGS sequence"/>
</dbReference>
<evidence type="ECO:0000256" key="1">
    <source>
        <dbReference type="SAM" id="Phobius"/>
    </source>
</evidence>
<comment type="caution">
    <text evidence="2">The sequence shown here is derived from an EMBL/GenBank/DDBJ whole genome shotgun (WGS) entry which is preliminary data.</text>
</comment>
<feature type="transmembrane region" description="Helical" evidence="1">
    <location>
        <begin position="61"/>
        <end position="79"/>
    </location>
</feature>
<keyword evidence="3" id="KW-1185">Reference proteome</keyword>
<protein>
    <submittedName>
        <fullName evidence="2">Membrane protein</fullName>
    </submittedName>
</protein>